<dbReference type="EMBL" id="CABPSE010000002">
    <property type="protein sequence ID" value="VVD80177.1"/>
    <property type="molecule type" value="Genomic_DNA"/>
</dbReference>
<sequence>MAGTAAVAPTDDKQKSRTVRNLTERHRNRWQKIIAIASVLWALTPCAQAMSHAPEVPLSVHRNGQIVAGNIAIRVVPEVAALPTGMREALESALAQMTEAAPKTLQDVTQWSERLTQALRQGGFPVGLVVMTADDWETANRTGYTVFSVYPGRVSHVVLQNHSRAKDGHLIKVIHQALCNTQDLSATSCVLQTANLERTTQLLQDIPGVRMDGTPQAAPGEGTGTVQLTFSVAEQGEPYTFGASIDNQGVESTGKTRLGGSVSGNNVFGIGDNYAANVFVTNKQMWTGGVMASVPLGDQGLRATGGWSAQTYSINAGTALSGLSNTANIGIDYPFTRGLDRNVRGQILLLHTDSKTTWDDFDFSTRSTLSSVRFQMQADNGDRQIALRAEPWSVVGAITVGHQSSDEASFDAGPQRAGNYAKFTLLGSKIWQIGGTGNTYVLSRLNTQWASKNLDFSEKMMLGGPSAVRAYPIDEESADDAAVLNLGLYHRFPIFPGHQLQLGTFIDVAFARINHDPWPGWSSGYVGIPNVRNERLLSGYGFSADWLTPIGLTLSLSLARRFPFSPASWSQSALPTQVWLAMSWSH</sequence>
<accession>A0A5E4SX14</accession>
<dbReference type="Gene3D" id="2.40.160.50">
    <property type="entry name" value="membrane protein fhac: a member of the omp85/tpsb transporter family"/>
    <property type="match status" value="1"/>
</dbReference>
<protein>
    <submittedName>
        <fullName evidence="2">Hemolysin activation/secretion signal peptide protein</fullName>
    </submittedName>
</protein>
<dbReference type="Pfam" id="PF03865">
    <property type="entry name" value="ShlB"/>
    <property type="match status" value="1"/>
</dbReference>
<reference evidence="2 3" key="1">
    <citation type="submission" date="2019-08" db="EMBL/GenBank/DDBJ databases">
        <authorList>
            <person name="Peeters C."/>
        </authorList>
    </citation>
    <scope>NUCLEOTIDE SEQUENCE [LARGE SCALE GENOMIC DNA]</scope>
    <source>
        <strain evidence="2 3">LMG 31111</strain>
    </source>
</reference>
<dbReference type="GO" id="GO:0098046">
    <property type="term" value="C:type V protein secretion system complex"/>
    <property type="evidence" value="ECO:0007669"/>
    <property type="project" value="TreeGrafter"/>
</dbReference>
<name>A0A5E4SX14_9BURK</name>
<dbReference type="PANTHER" id="PTHR34597">
    <property type="entry name" value="SLR1661 PROTEIN"/>
    <property type="match status" value="1"/>
</dbReference>
<keyword evidence="3" id="KW-1185">Reference proteome</keyword>
<evidence type="ECO:0000313" key="3">
    <source>
        <dbReference type="Proteomes" id="UP000383971"/>
    </source>
</evidence>
<dbReference type="PANTHER" id="PTHR34597:SF3">
    <property type="entry name" value="OUTER MEMBRANE TRANSPORTER CDIB"/>
    <property type="match status" value="1"/>
</dbReference>
<evidence type="ECO:0000259" key="1">
    <source>
        <dbReference type="Pfam" id="PF03865"/>
    </source>
</evidence>
<dbReference type="GO" id="GO:0046819">
    <property type="term" value="P:protein secretion by the type V secretion system"/>
    <property type="evidence" value="ECO:0007669"/>
    <property type="project" value="TreeGrafter"/>
</dbReference>
<evidence type="ECO:0000313" key="2">
    <source>
        <dbReference type="EMBL" id="VVD80177.1"/>
    </source>
</evidence>
<organism evidence="2 3">
    <name type="scientific">Pandoraea communis</name>
    <dbReference type="NCBI Taxonomy" id="2508297"/>
    <lineage>
        <taxon>Bacteria</taxon>
        <taxon>Pseudomonadati</taxon>
        <taxon>Pseudomonadota</taxon>
        <taxon>Betaproteobacteria</taxon>
        <taxon>Burkholderiales</taxon>
        <taxon>Burkholderiaceae</taxon>
        <taxon>Pandoraea</taxon>
    </lineage>
</organism>
<dbReference type="Proteomes" id="UP000383971">
    <property type="component" value="Unassembled WGS sequence"/>
</dbReference>
<dbReference type="InterPro" id="IPR051544">
    <property type="entry name" value="TPS_OM_transporter"/>
</dbReference>
<dbReference type="GO" id="GO:0008320">
    <property type="term" value="F:protein transmembrane transporter activity"/>
    <property type="evidence" value="ECO:0007669"/>
    <property type="project" value="TreeGrafter"/>
</dbReference>
<dbReference type="AlphaFoldDB" id="A0A5E4SX14"/>
<dbReference type="InterPro" id="IPR005565">
    <property type="entry name" value="Hemolysn_activator_HlyB_C"/>
</dbReference>
<proteinExistence type="predicted"/>
<feature type="domain" description="Haemolysin activator HlyB C-terminal" evidence="1">
    <location>
        <begin position="234"/>
        <end position="506"/>
    </location>
</feature>
<gene>
    <name evidence="2" type="ORF">PCO31111_01075</name>
</gene>